<dbReference type="OrthoDB" id="1682382at2"/>
<evidence type="ECO:0000256" key="9">
    <source>
        <dbReference type="SAM" id="Phobius"/>
    </source>
</evidence>
<dbReference type="GO" id="GO:0015031">
    <property type="term" value="P:protein transport"/>
    <property type="evidence" value="ECO:0007669"/>
    <property type="project" value="UniProtKB-KW"/>
</dbReference>
<feature type="region of interest" description="Disordered" evidence="8">
    <location>
        <begin position="131"/>
        <end position="174"/>
    </location>
</feature>
<dbReference type="PANTHER" id="PTHR30558">
    <property type="entry name" value="EXBD MEMBRANE COMPONENT OF PMF-DRIVEN MACROMOLECULE IMPORT SYSTEM"/>
    <property type="match status" value="1"/>
</dbReference>
<feature type="compositionally biased region" description="Polar residues" evidence="8">
    <location>
        <begin position="156"/>
        <end position="167"/>
    </location>
</feature>
<keyword evidence="7" id="KW-0653">Protein transport</keyword>
<dbReference type="PANTHER" id="PTHR30558:SF3">
    <property type="entry name" value="BIOPOLYMER TRANSPORT PROTEIN EXBD-RELATED"/>
    <property type="match status" value="1"/>
</dbReference>
<accession>A0A9X5E433</accession>
<evidence type="ECO:0000256" key="5">
    <source>
        <dbReference type="ARBA" id="ARBA00022989"/>
    </source>
</evidence>
<comment type="caution">
    <text evidence="10">The sequence shown here is derived from an EMBL/GenBank/DDBJ whole genome shotgun (WGS) entry which is preliminary data.</text>
</comment>
<keyword evidence="5 9" id="KW-1133">Transmembrane helix</keyword>
<evidence type="ECO:0000256" key="1">
    <source>
        <dbReference type="ARBA" id="ARBA00004162"/>
    </source>
</evidence>
<name>A0A9X5E433_9CYAN</name>
<evidence type="ECO:0000256" key="8">
    <source>
        <dbReference type="SAM" id="MobiDB-lite"/>
    </source>
</evidence>
<dbReference type="Gene3D" id="3.30.420.270">
    <property type="match status" value="1"/>
</dbReference>
<evidence type="ECO:0000256" key="4">
    <source>
        <dbReference type="ARBA" id="ARBA00022692"/>
    </source>
</evidence>
<organism evidence="10 11">
    <name type="scientific">Scytonema millei VB511283</name>
    <dbReference type="NCBI Taxonomy" id="1245923"/>
    <lineage>
        <taxon>Bacteria</taxon>
        <taxon>Bacillati</taxon>
        <taxon>Cyanobacteriota</taxon>
        <taxon>Cyanophyceae</taxon>
        <taxon>Nostocales</taxon>
        <taxon>Scytonemataceae</taxon>
        <taxon>Scytonema</taxon>
    </lineage>
</organism>
<keyword evidence="7" id="KW-0813">Transport</keyword>
<keyword evidence="11" id="KW-1185">Reference proteome</keyword>
<keyword evidence="3" id="KW-1003">Cell membrane</keyword>
<dbReference type="GO" id="GO:0005886">
    <property type="term" value="C:plasma membrane"/>
    <property type="evidence" value="ECO:0007669"/>
    <property type="project" value="UniProtKB-SubCell"/>
</dbReference>
<reference evidence="10 11" key="1">
    <citation type="journal article" date="2015" name="Genome Announc.">
        <title>Draft Genome Sequence of the Terrestrial Cyanobacterium Scytonema millei VB511283, Isolated from Eastern India.</title>
        <authorList>
            <person name="Sen D."/>
            <person name="Chandrababunaidu M.M."/>
            <person name="Singh D."/>
            <person name="Sanghi N."/>
            <person name="Ghorai A."/>
            <person name="Mishra G.P."/>
            <person name="Madduluri M."/>
            <person name="Adhikary S.P."/>
            <person name="Tripathy S."/>
        </authorList>
    </citation>
    <scope>NUCLEOTIDE SEQUENCE [LARGE SCALE GENOMIC DNA]</scope>
    <source>
        <strain evidence="10 11">VB511283</strain>
    </source>
</reference>
<keyword evidence="6 9" id="KW-0472">Membrane</keyword>
<keyword evidence="4 7" id="KW-0812">Transmembrane</keyword>
<sequence>MKINLHSPIEEVQVQIIPLIDVIFCILTFFLLAALQFTRQQAIEIQLPKASTGTAPMFQSRLIVTLKDGQLYVEKEPVQIDKLTQTLKAYTQANPLGTIILNASRSSSYNDVIQLLDIMRQIGGDRVALATTPGSPDLPSGSNLSSPDLTPLAPINPNTDPRLNSTAPIAPQSP</sequence>
<protein>
    <submittedName>
        <fullName evidence="10">Biopolymer transporter ExbD</fullName>
    </submittedName>
</protein>
<evidence type="ECO:0000256" key="7">
    <source>
        <dbReference type="RuleBase" id="RU003879"/>
    </source>
</evidence>
<gene>
    <name evidence="10" type="ORF">QH73_0003170</name>
</gene>
<evidence type="ECO:0000313" key="10">
    <source>
        <dbReference type="EMBL" id="NHC33672.1"/>
    </source>
</evidence>
<comment type="subcellular location">
    <subcellularLocation>
        <location evidence="1">Cell membrane</location>
        <topology evidence="1">Single-pass membrane protein</topology>
    </subcellularLocation>
    <subcellularLocation>
        <location evidence="7">Cell membrane</location>
        <topology evidence="7">Single-pass type II membrane protein</topology>
    </subcellularLocation>
</comment>
<dbReference type="EMBL" id="JTJC03000001">
    <property type="protein sequence ID" value="NHC33672.1"/>
    <property type="molecule type" value="Genomic_DNA"/>
</dbReference>
<feature type="transmembrane region" description="Helical" evidence="9">
    <location>
        <begin position="12"/>
        <end position="35"/>
    </location>
</feature>
<dbReference type="AlphaFoldDB" id="A0A9X5E433"/>
<comment type="similarity">
    <text evidence="2 7">Belongs to the ExbD/TolR family.</text>
</comment>
<dbReference type="InterPro" id="IPR003400">
    <property type="entry name" value="ExbD"/>
</dbReference>
<dbReference type="Pfam" id="PF02472">
    <property type="entry name" value="ExbD"/>
    <property type="match status" value="1"/>
</dbReference>
<evidence type="ECO:0000256" key="6">
    <source>
        <dbReference type="ARBA" id="ARBA00023136"/>
    </source>
</evidence>
<dbReference type="RefSeq" id="WP_039715198.1">
    <property type="nucleotide sequence ID" value="NZ_JTJC03000001.1"/>
</dbReference>
<dbReference type="Proteomes" id="UP000031532">
    <property type="component" value="Unassembled WGS sequence"/>
</dbReference>
<evidence type="ECO:0000313" key="11">
    <source>
        <dbReference type="Proteomes" id="UP000031532"/>
    </source>
</evidence>
<proteinExistence type="inferred from homology"/>
<evidence type="ECO:0000256" key="2">
    <source>
        <dbReference type="ARBA" id="ARBA00005811"/>
    </source>
</evidence>
<dbReference type="GO" id="GO:0022857">
    <property type="term" value="F:transmembrane transporter activity"/>
    <property type="evidence" value="ECO:0007669"/>
    <property type="project" value="InterPro"/>
</dbReference>
<evidence type="ECO:0000256" key="3">
    <source>
        <dbReference type="ARBA" id="ARBA00022475"/>
    </source>
</evidence>